<evidence type="ECO:0000313" key="3">
    <source>
        <dbReference type="Proteomes" id="UP000054498"/>
    </source>
</evidence>
<dbReference type="GeneID" id="25736794"/>
<accession>A0A0D2MMQ5</accession>
<evidence type="ECO:0000256" key="1">
    <source>
        <dbReference type="SAM" id="MobiDB-lite"/>
    </source>
</evidence>
<gene>
    <name evidence="2" type="ORF">MNEG_3916</name>
</gene>
<dbReference type="KEGG" id="mng:MNEG_3916"/>
<dbReference type="RefSeq" id="XP_013903064.1">
    <property type="nucleotide sequence ID" value="XM_014047610.1"/>
</dbReference>
<keyword evidence="3" id="KW-1185">Reference proteome</keyword>
<name>A0A0D2MMQ5_9CHLO</name>
<dbReference type="EMBL" id="KK100736">
    <property type="protein sequence ID" value="KIZ04045.1"/>
    <property type="molecule type" value="Genomic_DNA"/>
</dbReference>
<protein>
    <submittedName>
        <fullName evidence="2">Uncharacterized protein</fullName>
    </submittedName>
</protein>
<organism evidence="2 3">
    <name type="scientific">Monoraphidium neglectum</name>
    <dbReference type="NCBI Taxonomy" id="145388"/>
    <lineage>
        <taxon>Eukaryota</taxon>
        <taxon>Viridiplantae</taxon>
        <taxon>Chlorophyta</taxon>
        <taxon>core chlorophytes</taxon>
        <taxon>Chlorophyceae</taxon>
        <taxon>CS clade</taxon>
        <taxon>Sphaeropleales</taxon>
        <taxon>Selenastraceae</taxon>
        <taxon>Monoraphidium</taxon>
    </lineage>
</organism>
<reference evidence="2 3" key="1">
    <citation type="journal article" date="2013" name="BMC Genomics">
        <title>Reconstruction of the lipid metabolism for the microalga Monoraphidium neglectum from its genome sequence reveals characteristics suitable for biofuel production.</title>
        <authorList>
            <person name="Bogen C."/>
            <person name="Al-Dilaimi A."/>
            <person name="Albersmeier A."/>
            <person name="Wichmann J."/>
            <person name="Grundmann M."/>
            <person name="Rupp O."/>
            <person name="Lauersen K.J."/>
            <person name="Blifernez-Klassen O."/>
            <person name="Kalinowski J."/>
            <person name="Goesmann A."/>
            <person name="Mussgnug J.H."/>
            <person name="Kruse O."/>
        </authorList>
    </citation>
    <scope>NUCLEOTIDE SEQUENCE [LARGE SCALE GENOMIC DNA]</scope>
    <source>
        <strain evidence="2 3">SAG 48.87</strain>
    </source>
</reference>
<sequence>MTTAIGDEGLAELMMAAAPGCFDAAIGSDGEEGSPAGAGAGAGRCGGYEGGDEGSGRGEGGCGFGPERWLPGEQTSPDPLAFGTPTLGCVQPLGHSDESTADRLRAPAASNPLQRLALRNVPIPPVADGEAALACAAAMAAAEARHAADAIKLPAARWGAALGAMLRAAGLQQGAGAATGSAASASSRNGRLRVLTKYRDLRRACAQGDVPAVELWMRQAADGRLWEGGD</sequence>
<evidence type="ECO:0000313" key="2">
    <source>
        <dbReference type="EMBL" id="KIZ04045.1"/>
    </source>
</evidence>
<feature type="region of interest" description="Disordered" evidence="1">
    <location>
        <begin position="51"/>
        <end position="98"/>
    </location>
</feature>
<dbReference type="AlphaFoldDB" id="A0A0D2MMQ5"/>
<dbReference type="Proteomes" id="UP000054498">
    <property type="component" value="Unassembled WGS sequence"/>
</dbReference>
<proteinExistence type="predicted"/>